<keyword evidence="7" id="KW-1185">Reference proteome</keyword>
<dbReference type="InterPro" id="IPR009880">
    <property type="entry name" value="Glyoxal_oxidase_N"/>
</dbReference>
<dbReference type="Pfam" id="PF07250">
    <property type="entry name" value="Glyoxal_oxid_N"/>
    <property type="match status" value="1"/>
</dbReference>
<dbReference type="Proteomes" id="UP000747399">
    <property type="component" value="Unassembled WGS sequence"/>
</dbReference>
<evidence type="ECO:0000313" key="6">
    <source>
        <dbReference type="EMBL" id="GIL50458.1"/>
    </source>
</evidence>
<feature type="domain" description="Galactose oxidase-like Early set" evidence="5">
    <location>
        <begin position="563"/>
        <end position="662"/>
    </location>
</feature>
<dbReference type="InterPro" id="IPR011043">
    <property type="entry name" value="Gal_Oxase/kelch_b-propeller"/>
</dbReference>
<feature type="region of interest" description="Disordered" evidence="2">
    <location>
        <begin position="106"/>
        <end position="136"/>
    </location>
</feature>
<dbReference type="AlphaFoldDB" id="A0A8J4B2T2"/>
<dbReference type="EMBL" id="BNCO01000009">
    <property type="protein sequence ID" value="GIL50458.1"/>
    <property type="molecule type" value="Genomic_DNA"/>
</dbReference>
<dbReference type="InterPro" id="IPR013783">
    <property type="entry name" value="Ig-like_fold"/>
</dbReference>
<dbReference type="PANTHER" id="PTHR32208:SF21">
    <property type="entry name" value="LOW QUALITY PROTEIN: ALDEHYDE OXIDASE GLOX-LIKE"/>
    <property type="match status" value="1"/>
</dbReference>
<feature type="chain" id="PRO_5035191626" description="Galactose oxidase-like Early set domain-containing protein" evidence="3">
    <location>
        <begin position="35"/>
        <end position="665"/>
    </location>
</feature>
<name>A0A8J4B2T2_9CHLO</name>
<proteinExistence type="predicted"/>
<dbReference type="SUPFAM" id="SSF81296">
    <property type="entry name" value="E set domains"/>
    <property type="match status" value="1"/>
</dbReference>
<dbReference type="InterPro" id="IPR015202">
    <property type="entry name" value="GO-like_E_set"/>
</dbReference>
<evidence type="ECO:0000256" key="1">
    <source>
        <dbReference type="ARBA" id="ARBA00022729"/>
    </source>
</evidence>
<dbReference type="CDD" id="cd02851">
    <property type="entry name" value="E_set_GO_C"/>
    <property type="match status" value="1"/>
</dbReference>
<evidence type="ECO:0000259" key="4">
    <source>
        <dbReference type="Pfam" id="PF07250"/>
    </source>
</evidence>
<dbReference type="InterPro" id="IPR037293">
    <property type="entry name" value="Gal_Oxidase_central_sf"/>
</dbReference>
<keyword evidence="1 3" id="KW-0732">Signal</keyword>
<reference evidence="6" key="1">
    <citation type="journal article" date="2021" name="Proc. Natl. Acad. Sci. U.S.A.">
        <title>Three genomes in the algal genus Volvox reveal the fate of a haploid sex-determining region after a transition to homothallism.</title>
        <authorList>
            <person name="Yamamoto K."/>
            <person name="Hamaji T."/>
            <person name="Kawai-Toyooka H."/>
            <person name="Matsuzaki R."/>
            <person name="Takahashi F."/>
            <person name="Nishimura Y."/>
            <person name="Kawachi M."/>
            <person name="Noguchi H."/>
            <person name="Minakuchi Y."/>
            <person name="Umen J.G."/>
            <person name="Toyoda A."/>
            <person name="Nozaki H."/>
        </authorList>
    </citation>
    <scope>NUCLEOTIDE SEQUENCE</scope>
    <source>
        <strain evidence="6">NIES-3780</strain>
    </source>
</reference>
<dbReference type="Gene3D" id="2.130.10.80">
    <property type="entry name" value="Galactose oxidase/kelch, beta-propeller"/>
    <property type="match status" value="1"/>
</dbReference>
<feature type="signal peptide" evidence="3">
    <location>
        <begin position="1"/>
        <end position="34"/>
    </location>
</feature>
<sequence length="665" mass="71532">MPQLAPFCRRRIVRGKPLLLALAASPLLLLLCLAASSPEAARASAEIDVDLHVDLPAGRRGGSSRTINMQSLRGDDTELESKPVLIDSFSVASQMSTTYTAANLPLRVGSSDGGGSNGRRLQQEPFKGRNHHHQQQQQQLVAATFETGFRVPVISIALTHLPKAGPNNRKYFMYWRAVGGKSTQSAATVDIDTKKADMITTQLDQFCNGPIVLADGNPALFGGYDEPKNKVQADGRKWISVYDDSQKKLLSPTTMLYGRWYPTPCMAPGNKVLIVGGTSKMDSGPPLPVAELWDPAKPTSKPAQVPLPPTFKKMAGNNWYPFVVMLPRGEILWWGDRGGSITDANWNEIYKFPVLPNNTFPYRTMYPYTSSIVLSALKPDPKTGEYNTFSVIIFGGAPDGSKGAPASPASARLDMSYCGNNICDKGWVIEDMAGQRRVMPTTTVLPNGKILVHAGAQAGTAGWKSHSNYKGILPAYRDLMYNPYAPLGKRFSLSATLGIIRMYHSTSCLDLSGKVISAGCETCGMTGADAGDLPATVSRSPDGDVDFRISFAVPTEIGPGAPRPVIMSNPQIIKRGSVFTILYTGTVTGATLAAPCANTHSINMNQRVLFLNLVSVSSSGVAQVQAPPLSQPAAAHAGYYQLFLLGTQTATGQTYSQGVWVKLVD</sequence>
<dbReference type="SUPFAM" id="SSF50965">
    <property type="entry name" value="Galactose oxidase, central domain"/>
    <property type="match status" value="1"/>
</dbReference>
<comment type="caution">
    <text evidence="6">The sequence shown here is derived from an EMBL/GenBank/DDBJ whole genome shotgun (WGS) entry which is preliminary data.</text>
</comment>
<evidence type="ECO:0000256" key="2">
    <source>
        <dbReference type="SAM" id="MobiDB-lite"/>
    </source>
</evidence>
<gene>
    <name evidence="6" type="ORF">Vafri_6642</name>
</gene>
<organism evidence="6 7">
    <name type="scientific">Volvox africanus</name>
    <dbReference type="NCBI Taxonomy" id="51714"/>
    <lineage>
        <taxon>Eukaryota</taxon>
        <taxon>Viridiplantae</taxon>
        <taxon>Chlorophyta</taxon>
        <taxon>core chlorophytes</taxon>
        <taxon>Chlorophyceae</taxon>
        <taxon>CS clade</taxon>
        <taxon>Chlamydomonadales</taxon>
        <taxon>Volvocaceae</taxon>
        <taxon>Volvox</taxon>
    </lineage>
</organism>
<evidence type="ECO:0008006" key="8">
    <source>
        <dbReference type="Google" id="ProtNLM"/>
    </source>
</evidence>
<dbReference type="PANTHER" id="PTHR32208">
    <property type="entry name" value="SECRETED PROTEIN-RELATED"/>
    <property type="match status" value="1"/>
</dbReference>
<evidence type="ECO:0000259" key="5">
    <source>
        <dbReference type="Pfam" id="PF09118"/>
    </source>
</evidence>
<accession>A0A8J4B2T2</accession>
<evidence type="ECO:0000313" key="7">
    <source>
        <dbReference type="Proteomes" id="UP000747399"/>
    </source>
</evidence>
<dbReference type="Pfam" id="PF09118">
    <property type="entry name" value="GO-like_E_set"/>
    <property type="match status" value="1"/>
</dbReference>
<dbReference type="InterPro" id="IPR014756">
    <property type="entry name" value="Ig_E-set"/>
</dbReference>
<evidence type="ECO:0000256" key="3">
    <source>
        <dbReference type="SAM" id="SignalP"/>
    </source>
</evidence>
<protein>
    <recommendedName>
        <fullName evidence="8">Galactose oxidase-like Early set domain-containing protein</fullName>
    </recommendedName>
</protein>
<dbReference type="Gene3D" id="2.60.40.10">
    <property type="entry name" value="Immunoglobulins"/>
    <property type="match status" value="1"/>
</dbReference>
<feature type="domain" description="Glyoxal oxidase N-terminal" evidence="4">
    <location>
        <begin position="186"/>
        <end position="522"/>
    </location>
</feature>